<sequence>MFSEEEINRLEVLAKEKIKVRKKKIRKRCGIFIAIITILIGSFYSYYKVNNRNAFEEMYNSYYNVLPLRTIANMPQIVPLTIHQTEQSIRALNYKTNTDKDKVEISLVNNLDRKSISIISSSYISEDVYLDINYRYEVDTRKLINYVSFRGRNIPSTDDKQKQRKELLEKYNISKEYLQEKSDKLLDTVLTDWKRYSGSSYSKDNMGRLTIEKDEFLK</sequence>
<reference evidence="2 3" key="1">
    <citation type="submission" date="2019-11" db="EMBL/GenBank/DDBJ databases">
        <title>FDA dAtabase for Regulatory Grade micrObial Sequences (FDA-ARGOS): Supporting development and validation of Infectious Disease Dx tests.</title>
        <authorList>
            <person name="Turner S."/>
            <person name="Byrd R."/>
            <person name="Tallon L."/>
            <person name="Sadzewicz L."/>
            <person name="Vavikolanu K."/>
            <person name="Mehta A."/>
            <person name="Aluvathingal J."/>
            <person name="Nadendla S."/>
            <person name="Myers T."/>
            <person name="Yan Y."/>
            <person name="Sichtig H."/>
        </authorList>
    </citation>
    <scope>NUCLEOTIDE SEQUENCE [LARGE SCALE GENOMIC DNA]</scope>
    <source>
        <strain evidence="2 3">FDAARGOS_742</strain>
    </source>
</reference>
<accession>A0ABX6FLY5</accession>
<protein>
    <submittedName>
        <fullName evidence="2">TipC family immunity protein</fullName>
    </submittedName>
</protein>
<dbReference type="NCBIfam" id="NF033863">
    <property type="entry name" value="immun_TipC_fam"/>
    <property type="match status" value="1"/>
</dbReference>
<dbReference type="Proteomes" id="UP000427636">
    <property type="component" value="Chromosome"/>
</dbReference>
<feature type="transmembrane region" description="Helical" evidence="1">
    <location>
        <begin position="29"/>
        <end position="47"/>
    </location>
</feature>
<keyword evidence="1" id="KW-1133">Transmembrane helix</keyword>
<organism evidence="2 3">
    <name type="scientific">Gemella sanguinis</name>
    <dbReference type="NCBI Taxonomy" id="84135"/>
    <lineage>
        <taxon>Bacteria</taxon>
        <taxon>Bacillati</taxon>
        <taxon>Bacillota</taxon>
        <taxon>Bacilli</taxon>
        <taxon>Bacillales</taxon>
        <taxon>Gemellaceae</taxon>
        <taxon>Gemella</taxon>
    </lineage>
</organism>
<keyword evidence="1" id="KW-0812">Transmembrane</keyword>
<proteinExistence type="predicted"/>
<name>A0ABX6FLY5_9BACL</name>
<dbReference type="InterPro" id="IPR048042">
    <property type="entry name" value="TipC-like"/>
</dbReference>
<keyword evidence="1" id="KW-0472">Membrane</keyword>
<dbReference type="EMBL" id="CP046313">
    <property type="protein sequence ID" value="QGS08323.1"/>
    <property type="molecule type" value="Genomic_DNA"/>
</dbReference>
<evidence type="ECO:0000313" key="3">
    <source>
        <dbReference type="Proteomes" id="UP000427636"/>
    </source>
</evidence>
<evidence type="ECO:0000313" key="2">
    <source>
        <dbReference type="EMBL" id="QGS08323.1"/>
    </source>
</evidence>
<evidence type="ECO:0000256" key="1">
    <source>
        <dbReference type="SAM" id="Phobius"/>
    </source>
</evidence>
<keyword evidence="3" id="KW-1185">Reference proteome</keyword>
<gene>
    <name evidence="2" type="ORF">FOC50_00520</name>
</gene>